<dbReference type="Proteomes" id="UP001732700">
    <property type="component" value="Chromosome 2D"/>
</dbReference>
<keyword evidence="2" id="KW-1185">Reference proteome</keyword>
<evidence type="ECO:0000313" key="2">
    <source>
        <dbReference type="Proteomes" id="UP001732700"/>
    </source>
</evidence>
<reference evidence="1" key="1">
    <citation type="submission" date="2021-05" db="EMBL/GenBank/DDBJ databases">
        <authorList>
            <person name="Scholz U."/>
            <person name="Mascher M."/>
            <person name="Fiebig A."/>
        </authorList>
    </citation>
    <scope>NUCLEOTIDE SEQUENCE [LARGE SCALE GENOMIC DNA]</scope>
</reference>
<accession>A0ACD5V035</accession>
<name>A0ACD5V035_AVESA</name>
<sequence>MVMIHSLKKGFVNWRNGLETFTAHVGKVDSIHNKARKHALAFKNQNIVRAIGLIGTVLKNMNEMRENGWVEIFDEAKAFCAKRNIIVPNIEDTIPIRDRSRGRGAKLVSYYHHFHHNIFIVVTDQILVELNNRFAERSTHLLRCIACLDPKNSFSNFDQDKLLELANICFRLL</sequence>
<organism evidence="1 2">
    <name type="scientific">Avena sativa</name>
    <name type="common">Oat</name>
    <dbReference type="NCBI Taxonomy" id="4498"/>
    <lineage>
        <taxon>Eukaryota</taxon>
        <taxon>Viridiplantae</taxon>
        <taxon>Streptophyta</taxon>
        <taxon>Embryophyta</taxon>
        <taxon>Tracheophyta</taxon>
        <taxon>Spermatophyta</taxon>
        <taxon>Magnoliopsida</taxon>
        <taxon>Liliopsida</taxon>
        <taxon>Poales</taxon>
        <taxon>Poaceae</taxon>
        <taxon>BOP clade</taxon>
        <taxon>Pooideae</taxon>
        <taxon>Poodae</taxon>
        <taxon>Poeae</taxon>
        <taxon>Poeae Chloroplast Group 1 (Aveneae type)</taxon>
        <taxon>Aveninae</taxon>
        <taxon>Avena</taxon>
    </lineage>
</organism>
<proteinExistence type="predicted"/>
<evidence type="ECO:0000313" key="1">
    <source>
        <dbReference type="EnsemblPlants" id="AVESA.00010b.r2.2DG0340880.1.CDS.1"/>
    </source>
</evidence>
<protein>
    <submittedName>
        <fullName evidence="1">Uncharacterized protein</fullName>
    </submittedName>
</protein>
<reference evidence="1" key="2">
    <citation type="submission" date="2025-09" db="UniProtKB">
        <authorList>
            <consortium name="EnsemblPlants"/>
        </authorList>
    </citation>
    <scope>IDENTIFICATION</scope>
</reference>
<dbReference type="EnsemblPlants" id="AVESA.00010b.r2.2DG0340880.1">
    <property type="protein sequence ID" value="AVESA.00010b.r2.2DG0340880.1.CDS.1"/>
    <property type="gene ID" value="AVESA.00010b.r2.2DG0340880"/>
</dbReference>